<gene>
    <name evidence="3" type="ORF">E3N88_30785</name>
</gene>
<name>A0A5N6MMK5_9ASTR</name>
<dbReference type="InterPro" id="IPR029480">
    <property type="entry name" value="Transpos_assoc"/>
</dbReference>
<keyword evidence="4" id="KW-1185">Reference proteome</keyword>
<comment type="caution">
    <text evidence="3">The sequence shown here is derived from an EMBL/GenBank/DDBJ whole genome shotgun (WGS) entry which is preliminary data.</text>
</comment>
<dbReference type="Proteomes" id="UP000326396">
    <property type="component" value="Linkage Group LG5"/>
</dbReference>
<dbReference type="PANTHER" id="PTHR33411">
    <property type="entry name" value="OS08G0392500 PROTEIN"/>
    <property type="match status" value="1"/>
</dbReference>
<reference evidence="3 4" key="1">
    <citation type="submission" date="2019-05" db="EMBL/GenBank/DDBJ databases">
        <title>Mikania micrantha, genome provides insights into the molecular mechanism of rapid growth.</title>
        <authorList>
            <person name="Liu B."/>
        </authorList>
    </citation>
    <scope>NUCLEOTIDE SEQUENCE [LARGE SCALE GENOMIC DNA]</scope>
    <source>
        <strain evidence="3">NLD-2019</strain>
        <tissue evidence="3">Leaf</tissue>
    </source>
</reference>
<feature type="region of interest" description="Disordered" evidence="1">
    <location>
        <begin position="226"/>
        <end position="247"/>
    </location>
</feature>
<dbReference type="EMBL" id="SZYD01000015">
    <property type="protein sequence ID" value="KAD3641561.1"/>
    <property type="molecule type" value="Genomic_DNA"/>
</dbReference>
<dbReference type="Pfam" id="PF13963">
    <property type="entry name" value="Transpos_assoc"/>
    <property type="match status" value="1"/>
</dbReference>
<dbReference type="PANTHER" id="PTHR33411:SF33">
    <property type="entry name" value="TRANSPOSASE, PTTA_EN_SPM, PLANT-RELATED"/>
    <property type="match status" value="1"/>
</dbReference>
<dbReference type="InterPro" id="IPR004252">
    <property type="entry name" value="Probable_transposase_24"/>
</dbReference>
<organism evidence="3 4">
    <name type="scientific">Mikania micrantha</name>
    <name type="common">bitter vine</name>
    <dbReference type="NCBI Taxonomy" id="192012"/>
    <lineage>
        <taxon>Eukaryota</taxon>
        <taxon>Viridiplantae</taxon>
        <taxon>Streptophyta</taxon>
        <taxon>Embryophyta</taxon>
        <taxon>Tracheophyta</taxon>
        <taxon>Spermatophyta</taxon>
        <taxon>Magnoliopsida</taxon>
        <taxon>eudicotyledons</taxon>
        <taxon>Gunneridae</taxon>
        <taxon>Pentapetalae</taxon>
        <taxon>asterids</taxon>
        <taxon>campanulids</taxon>
        <taxon>Asterales</taxon>
        <taxon>Asteraceae</taxon>
        <taxon>Asteroideae</taxon>
        <taxon>Heliantheae alliance</taxon>
        <taxon>Eupatorieae</taxon>
        <taxon>Mikania</taxon>
    </lineage>
</organism>
<evidence type="ECO:0000313" key="4">
    <source>
        <dbReference type="Proteomes" id="UP000326396"/>
    </source>
</evidence>
<protein>
    <recommendedName>
        <fullName evidence="2">Transposase-associated domain-containing protein</fullName>
    </recommendedName>
</protein>
<feature type="domain" description="Transposase-associated" evidence="2">
    <location>
        <begin position="5"/>
        <end position="62"/>
    </location>
</feature>
<dbReference type="Pfam" id="PF03004">
    <property type="entry name" value="Transposase_24"/>
    <property type="match status" value="1"/>
</dbReference>
<sequence>MAPNREWMYTMRTNRDGSFNIRFQQVVSYFLDFAYENATNIENEKIRCPCSKCKNRYYKTRDDEKRGRMGMLFHKIWNTEKWLKRSKAGRNNRKNDLSRHTGGSMGFDEHRIRLDKQKGKMVGYELVFIDTHATKETKKRLRDGEINVNDLDELEFVTSRSKESFKEFHNELVKEYGPNNDQNSDRDELAVWERLHSNNRGQMFGIGSSDPRFVVTGSQSSCGSISYGDARQSQEVPHGSKIYSCKN</sequence>
<dbReference type="AlphaFoldDB" id="A0A5N6MMK5"/>
<evidence type="ECO:0000313" key="3">
    <source>
        <dbReference type="EMBL" id="KAD3641561.1"/>
    </source>
</evidence>
<accession>A0A5N6MMK5</accession>
<evidence type="ECO:0000259" key="2">
    <source>
        <dbReference type="Pfam" id="PF13963"/>
    </source>
</evidence>
<proteinExistence type="predicted"/>
<dbReference type="OrthoDB" id="1812178at2759"/>
<evidence type="ECO:0000256" key="1">
    <source>
        <dbReference type="SAM" id="MobiDB-lite"/>
    </source>
</evidence>